<evidence type="ECO:0000256" key="2">
    <source>
        <dbReference type="ARBA" id="ARBA00022741"/>
    </source>
</evidence>
<dbReference type="SMART" id="SM00382">
    <property type="entry name" value="AAA"/>
    <property type="match status" value="1"/>
</dbReference>
<evidence type="ECO:0000313" key="9">
    <source>
        <dbReference type="Proteomes" id="UP000095553"/>
    </source>
</evidence>
<organism evidence="6 9">
    <name type="scientific">Anaerostipes hadrus</name>
    <dbReference type="NCBI Taxonomy" id="649756"/>
    <lineage>
        <taxon>Bacteria</taxon>
        <taxon>Bacillati</taxon>
        <taxon>Bacillota</taxon>
        <taxon>Clostridia</taxon>
        <taxon>Lachnospirales</taxon>
        <taxon>Lachnospiraceae</taxon>
        <taxon>Anaerostipes</taxon>
    </lineage>
</organism>
<dbReference type="SUPFAM" id="SSF52540">
    <property type="entry name" value="P-loop containing nucleoside triphosphate hydrolases"/>
    <property type="match status" value="1"/>
</dbReference>
<dbReference type="RefSeq" id="WP_008393461.1">
    <property type="nucleotide sequence ID" value="NZ_CP012098.1"/>
</dbReference>
<reference evidence="6 9" key="1">
    <citation type="submission" date="2015-09" db="EMBL/GenBank/DDBJ databases">
        <authorList>
            <consortium name="Pathogen Informatics"/>
        </authorList>
    </citation>
    <scope>NUCLEOTIDE SEQUENCE [LARGE SCALE GENOMIC DNA]</scope>
    <source>
        <strain evidence="6 9">2789STDY5834959</strain>
    </source>
</reference>
<dbReference type="GeneID" id="92742375"/>
<proteinExistence type="predicted"/>
<dbReference type="AlphaFoldDB" id="A0A173R009"/>
<feature type="domain" description="ABC transporter" evidence="4">
    <location>
        <begin position="7"/>
        <end position="229"/>
    </location>
</feature>
<dbReference type="PANTHER" id="PTHR42939">
    <property type="entry name" value="ABC TRANSPORTER ATP-BINDING PROTEIN ALBC-RELATED"/>
    <property type="match status" value="1"/>
</dbReference>
<evidence type="ECO:0000313" key="8">
    <source>
        <dbReference type="EMBL" id="WMD16310.1"/>
    </source>
</evidence>
<keyword evidence="2" id="KW-0547">Nucleotide-binding</keyword>
<reference evidence="7" key="4">
    <citation type="submission" date="2020-02" db="EMBL/GenBank/DDBJ databases">
        <authorList>
            <person name="Littmann E."/>
            <person name="Sorbara M."/>
        </authorList>
    </citation>
    <scope>NUCLEOTIDE SEQUENCE</scope>
    <source>
        <strain evidence="7">MSK.14.57</strain>
    </source>
</reference>
<dbReference type="CDD" id="cd03230">
    <property type="entry name" value="ABC_DR_subfamily_A"/>
    <property type="match status" value="1"/>
</dbReference>
<dbReference type="EMBL" id="CYXY01000001">
    <property type="protein sequence ID" value="CUM70828.1"/>
    <property type="molecule type" value="Genomic_DNA"/>
</dbReference>
<dbReference type="Gene3D" id="3.40.50.300">
    <property type="entry name" value="P-loop containing nucleotide triphosphate hydrolases"/>
    <property type="match status" value="1"/>
</dbReference>
<dbReference type="GO" id="GO:0005524">
    <property type="term" value="F:ATP binding"/>
    <property type="evidence" value="ECO:0007669"/>
    <property type="project" value="UniProtKB-KW"/>
</dbReference>
<name>A0A173R009_ANAHA</name>
<reference evidence="8" key="5">
    <citation type="submission" date="2023-08" db="EMBL/GenBank/DDBJ databases">
        <title>Complete Genome Sequences of butyrate producing Anaerostipes hadrus strains BA1 and GIF7 isolated from the terminal ileum of a healthy lean male.</title>
        <authorList>
            <person name="Low A."/>
            <person name="Sheludchenko M."/>
            <person name="Cheng H.E."/>
            <person name="Koh X.Q."/>
            <person name="Lee J."/>
        </authorList>
    </citation>
    <scope>NUCLEOTIDE SEQUENCE</scope>
    <source>
        <strain evidence="8">BA1</strain>
    </source>
</reference>
<keyword evidence="1" id="KW-0813">Transport</keyword>
<protein>
    <submittedName>
        <fullName evidence="5 7">ABC transporter</fullName>
    </submittedName>
    <submittedName>
        <fullName evidence="6">ABC-type transporter ATP-binding protein EcsA</fullName>
    </submittedName>
</protein>
<evidence type="ECO:0000313" key="5">
    <source>
        <dbReference type="EMBL" id="AQP39668.1"/>
    </source>
</evidence>
<evidence type="ECO:0000256" key="1">
    <source>
        <dbReference type="ARBA" id="ARBA00022448"/>
    </source>
</evidence>
<dbReference type="InterPro" id="IPR051782">
    <property type="entry name" value="ABC_Transporter_VariousFunc"/>
</dbReference>
<dbReference type="Pfam" id="PF00005">
    <property type="entry name" value="ABC_tran"/>
    <property type="match status" value="1"/>
</dbReference>
<dbReference type="Proteomes" id="UP000095553">
    <property type="component" value="Unassembled WGS sequence"/>
</dbReference>
<reference evidence="7 11" key="3">
    <citation type="journal article" date="2020" name="Cell Host Microbe">
        <title>Functional and Genomic Variation between Human-Derived Isolates of Lachnospiraceae Reveals Inter- and Intra-Species Diversity.</title>
        <authorList>
            <person name="Sorbara M.T."/>
            <person name="Littmann E.R."/>
            <person name="Fontana E."/>
            <person name="Moody T.U."/>
            <person name="Kohout C.E."/>
            <person name="Gjonbalaj M."/>
            <person name="Eaton V."/>
            <person name="Seok R."/>
            <person name="Leiner I.M."/>
            <person name="Pamer E.G."/>
        </authorList>
    </citation>
    <scope>NUCLEOTIDE SEQUENCE [LARGE SCALE GENOMIC DNA]</scope>
    <source>
        <strain evidence="7 11">MSK.14.57</strain>
    </source>
</reference>
<reference evidence="5 10" key="2">
    <citation type="journal article" date="2016" name="Sci. Rep.">
        <title>Accelerated dysbiosis of gut microbiota during aggravation of DSS-induced colitis by a butyrate-producing bacterium.</title>
        <authorList>
            <person name="Zhang Q."/>
            <person name="Wu Y."/>
            <person name="Wang J."/>
            <person name="Wu G."/>
            <person name="Long W."/>
            <person name="Xue Z."/>
            <person name="Wang L."/>
            <person name="Zhang X."/>
            <person name="Pang X."/>
            <person name="Zhao Y."/>
            <person name="Zhao L."/>
            <person name="Zhang C."/>
        </authorList>
    </citation>
    <scope>NUCLEOTIDE SEQUENCE [LARGE SCALE GENOMIC DNA]</scope>
    <source>
        <strain evidence="5 10">BPB5</strain>
    </source>
</reference>
<keyword evidence="11" id="KW-1185">Reference proteome</keyword>
<dbReference type="Proteomes" id="UP000188159">
    <property type="component" value="Chromosome"/>
</dbReference>
<keyword evidence="3 6" id="KW-0067">ATP-binding</keyword>
<evidence type="ECO:0000259" key="4">
    <source>
        <dbReference type="PROSITE" id="PS50893"/>
    </source>
</evidence>
<evidence type="ECO:0000313" key="7">
    <source>
        <dbReference type="EMBL" id="NSJ78703.1"/>
    </source>
</evidence>
<accession>A0A173R009</accession>
<dbReference type="PROSITE" id="PS50893">
    <property type="entry name" value="ABC_TRANSPORTER_2"/>
    <property type="match status" value="1"/>
</dbReference>
<dbReference type="InterPro" id="IPR003593">
    <property type="entry name" value="AAA+_ATPase"/>
</dbReference>
<dbReference type="InterPro" id="IPR003439">
    <property type="entry name" value="ABC_transporter-like_ATP-bd"/>
</dbReference>
<gene>
    <name evidence="6" type="primary">ecsA_1</name>
    <name evidence="5" type="ORF">DO83_08765</name>
    <name evidence="6" type="ORF">ERS852571_00096</name>
    <name evidence="7" type="ORF">G5A72_03670</name>
    <name evidence="8" type="ORF">RBI15_13270</name>
</gene>
<dbReference type="EMBL" id="CP012098">
    <property type="protein sequence ID" value="AQP39668.1"/>
    <property type="molecule type" value="Genomic_DNA"/>
</dbReference>
<dbReference type="EMBL" id="JAAITB010000005">
    <property type="protein sequence ID" value="NSJ78703.1"/>
    <property type="molecule type" value="Genomic_DNA"/>
</dbReference>
<dbReference type="GO" id="GO:0016887">
    <property type="term" value="F:ATP hydrolysis activity"/>
    <property type="evidence" value="ECO:0007669"/>
    <property type="project" value="InterPro"/>
</dbReference>
<sequence length="244" mass="27365">MKDLNLIELTDLEKRYGKKEALTGINLTIGRGKIIGLLGPNGSGKTTLIKLLNGLLQPTSGEIKVNGKAPGVDSKKIISYLPDKMYFADWMKIADLMDFFEDFYEDFDRKKAEGMCETLKINTEAKIKSLSKGNKEKVQLVLVMCRKAQLYLLDEPIAGVDPAARDFILDTILNNYNEEGTVIISTHLIADIEKIMDEVIFIKEGNIVTYKSADDLREESGKSIDALFREIFHTDVYRGGDEVC</sequence>
<dbReference type="Proteomes" id="UP001644750">
    <property type="component" value="Unassembled WGS sequence"/>
</dbReference>
<evidence type="ECO:0000313" key="11">
    <source>
        <dbReference type="Proteomes" id="UP001644750"/>
    </source>
</evidence>
<dbReference type="PANTHER" id="PTHR42939:SF1">
    <property type="entry name" value="ABC TRANSPORTER ATP-BINDING PROTEIN ALBC-RELATED"/>
    <property type="match status" value="1"/>
</dbReference>
<evidence type="ECO:0000256" key="3">
    <source>
        <dbReference type="ARBA" id="ARBA00022840"/>
    </source>
</evidence>
<dbReference type="Proteomes" id="UP001243496">
    <property type="component" value="Chromosome"/>
</dbReference>
<dbReference type="InterPro" id="IPR027417">
    <property type="entry name" value="P-loop_NTPase"/>
</dbReference>
<evidence type="ECO:0000313" key="6">
    <source>
        <dbReference type="EMBL" id="CUM70828.1"/>
    </source>
</evidence>
<evidence type="ECO:0000313" key="10">
    <source>
        <dbReference type="Proteomes" id="UP000188159"/>
    </source>
</evidence>
<dbReference type="EMBL" id="CP132968">
    <property type="protein sequence ID" value="WMD16310.1"/>
    <property type="molecule type" value="Genomic_DNA"/>
</dbReference>